<dbReference type="InterPro" id="IPR029062">
    <property type="entry name" value="Class_I_gatase-like"/>
</dbReference>
<keyword evidence="2 4" id="KW-0169">Cobalamin biosynthesis</keyword>
<keyword evidence="3 4" id="KW-0315">Glutamine amidotransferase</keyword>
<dbReference type="EMBL" id="LGUG01000004">
    <property type="protein sequence ID" value="KON94794.1"/>
    <property type="molecule type" value="Genomic_DNA"/>
</dbReference>
<dbReference type="InterPro" id="IPR011698">
    <property type="entry name" value="GATase_3"/>
</dbReference>
<dbReference type="PATRIC" id="fig|47500.8.peg.5574"/>
<dbReference type="InterPro" id="IPR047045">
    <property type="entry name" value="CobQ_N"/>
</dbReference>
<protein>
    <recommendedName>
        <fullName evidence="4">Cobyric acid synthase</fullName>
    </recommendedName>
</protein>
<dbReference type="NCBIfam" id="NF001989">
    <property type="entry name" value="PRK00784.1"/>
    <property type="match status" value="1"/>
</dbReference>
<dbReference type="EMBL" id="FNED01000009">
    <property type="protein sequence ID" value="SDI89404.1"/>
    <property type="molecule type" value="Genomic_DNA"/>
</dbReference>
<feature type="active site" evidence="4">
    <location>
        <position position="436"/>
    </location>
</feature>
<organism evidence="7 9">
    <name type="scientific">Aneurinibacillus migulanus</name>
    <name type="common">Bacillus migulanus</name>
    <dbReference type="NCBI Taxonomy" id="47500"/>
    <lineage>
        <taxon>Bacteria</taxon>
        <taxon>Bacillati</taxon>
        <taxon>Bacillota</taxon>
        <taxon>Bacilli</taxon>
        <taxon>Bacillales</taxon>
        <taxon>Paenibacillaceae</taxon>
        <taxon>Aneurinibacillus group</taxon>
        <taxon>Aneurinibacillus</taxon>
    </lineage>
</organism>
<dbReference type="STRING" id="47500.AF333_04160"/>
<feature type="domain" description="CobQ/CobB/MinD/ParA nucleotide binding" evidence="5">
    <location>
        <begin position="4"/>
        <end position="230"/>
    </location>
</feature>
<evidence type="ECO:0000313" key="9">
    <source>
        <dbReference type="Proteomes" id="UP000037269"/>
    </source>
</evidence>
<dbReference type="RefSeq" id="WP_043065126.1">
    <property type="nucleotide sequence ID" value="NZ_BJOA01000067.1"/>
</dbReference>
<dbReference type="Proteomes" id="UP000037269">
    <property type="component" value="Unassembled WGS sequence"/>
</dbReference>
<dbReference type="CDD" id="cd01750">
    <property type="entry name" value="GATase1_CobQ"/>
    <property type="match status" value="1"/>
</dbReference>
<sequence length="504" mass="55322">MKAIMLQGTSSDVGKSVLCTALCRILYEDGWKVAPFKSQNMALNSYITRDGKEIGRAQGVQAEACRIEATADMNPILLKPKQDMIAEVIVRGEHYADMGAGAYRSDYVPTALPVLRESLDRLAEEYEVLVMEGAGSPAEINLKDRDIANMKAAELADAPVLLIADIDRGGVFASLVGTLALLDEDERARVKGFIINKFRGKFSLLKSGLDWLEEHTGLPVLGVIPYADTGIDAEDSLALSTLKLKKRDEEGEALNVAVIRLPRISNFTDVDPLYDEPGVRIRLIASVAEWNNPDIIILPGTKNTTDDLRWLKQTGLADAIGQAARDGAYVVGICGGYQMLGRELHDPDGVESIYERSEGLGLLPIHTTFRAGKRTIRVEGEVCGVSFATGQAVTGYEIHLGQTMREEGSRPLFRLDDGHTDGTVADDEAVWGTYLHGVFHNREFTRAWLNCIRLEKGMKLVEGEVHTESERREASYTALAALVREHIDMKKLYGIIGLPLPVKS</sequence>
<comment type="function">
    <text evidence="4">Catalyzes amidations at positions B, D, E, and G on adenosylcobyrinic A,C-diamide. NH(2) groups are provided by glutamine, and one molecule of ATP is hydrogenolyzed for each amidation.</text>
</comment>
<evidence type="ECO:0000313" key="7">
    <source>
        <dbReference type="EMBL" id="KON94794.1"/>
    </source>
</evidence>
<dbReference type="NCBIfam" id="TIGR00313">
    <property type="entry name" value="cobQ"/>
    <property type="match status" value="1"/>
</dbReference>
<reference evidence="7 9" key="1">
    <citation type="submission" date="2015-07" db="EMBL/GenBank/DDBJ databases">
        <title>Fjat-14205 dsm 2895.</title>
        <authorList>
            <person name="Liu B."/>
            <person name="Wang J."/>
            <person name="Zhu Y."/>
            <person name="Liu G."/>
            <person name="Chen Q."/>
            <person name="Chen Z."/>
            <person name="Lan J."/>
            <person name="Che J."/>
            <person name="Ge C."/>
            <person name="Shi H."/>
            <person name="Pan Z."/>
            <person name="Liu X."/>
        </authorList>
    </citation>
    <scope>NUCLEOTIDE SEQUENCE [LARGE SCALE GENOMIC DNA]</scope>
    <source>
        <strain evidence="7 9">DSM 2895</strain>
    </source>
</reference>
<name>A0A0D1VDV4_ANEMI</name>
<comment type="pathway">
    <text evidence="1 4">Cofactor biosynthesis; adenosylcobalamin biosynthesis.</text>
</comment>
<dbReference type="CDD" id="cd05389">
    <property type="entry name" value="CobQ_N"/>
    <property type="match status" value="1"/>
</dbReference>
<dbReference type="UniPathway" id="UPA00148"/>
<dbReference type="OrthoDB" id="9808302at2"/>
<dbReference type="Gene3D" id="3.40.50.300">
    <property type="entry name" value="P-loop containing nucleotide triphosphate hydrolases"/>
    <property type="match status" value="1"/>
</dbReference>
<dbReference type="InterPro" id="IPR002586">
    <property type="entry name" value="CobQ/CobB/MinD/ParA_Nub-bd_dom"/>
</dbReference>
<reference evidence="8 10" key="2">
    <citation type="submission" date="2016-10" db="EMBL/GenBank/DDBJ databases">
        <authorList>
            <person name="de Groot N.N."/>
        </authorList>
    </citation>
    <scope>NUCLEOTIDE SEQUENCE [LARGE SCALE GENOMIC DNA]</scope>
    <source>
        <strain evidence="8 10">DSM 2895</strain>
    </source>
</reference>
<dbReference type="InterPro" id="IPR033949">
    <property type="entry name" value="CobQ_GATase1"/>
</dbReference>
<dbReference type="GO" id="GO:0009236">
    <property type="term" value="P:cobalamin biosynthetic process"/>
    <property type="evidence" value="ECO:0007669"/>
    <property type="project" value="UniProtKB-UniRule"/>
</dbReference>
<evidence type="ECO:0000313" key="10">
    <source>
        <dbReference type="Proteomes" id="UP000182836"/>
    </source>
</evidence>
<evidence type="ECO:0000256" key="4">
    <source>
        <dbReference type="HAMAP-Rule" id="MF_00028"/>
    </source>
</evidence>
<dbReference type="PROSITE" id="PS51274">
    <property type="entry name" value="GATASE_COBBQ"/>
    <property type="match status" value="1"/>
</dbReference>
<dbReference type="HAMAP" id="MF_00028">
    <property type="entry name" value="CobQ"/>
    <property type="match status" value="1"/>
</dbReference>
<gene>
    <name evidence="4" type="primary">cobQ</name>
    <name evidence="7" type="ORF">AF333_04160</name>
    <name evidence="8" type="ORF">SAMN04487909_1096</name>
</gene>
<dbReference type="SUPFAM" id="SSF52540">
    <property type="entry name" value="P-loop containing nucleoside triphosphate hydrolases"/>
    <property type="match status" value="1"/>
</dbReference>
<evidence type="ECO:0000259" key="6">
    <source>
        <dbReference type="Pfam" id="PF07685"/>
    </source>
</evidence>
<dbReference type="GeneID" id="42304400"/>
<proteinExistence type="inferred from homology"/>
<dbReference type="Gene3D" id="3.40.50.880">
    <property type="match status" value="1"/>
</dbReference>
<evidence type="ECO:0000256" key="1">
    <source>
        <dbReference type="ARBA" id="ARBA00004953"/>
    </source>
</evidence>
<keyword evidence="9" id="KW-1185">Reference proteome</keyword>
<evidence type="ECO:0000259" key="5">
    <source>
        <dbReference type="Pfam" id="PF01656"/>
    </source>
</evidence>
<feature type="domain" description="CobB/CobQ-like glutamine amidotransferase" evidence="6">
    <location>
        <begin position="255"/>
        <end position="444"/>
    </location>
</feature>
<dbReference type="GO" id="GO:0003824">
    <property type="term" value="F:catalytic activity"/>
    <property type="evidence" value="ECO:0007669"/>
    <property type="project" value="InterPro"/>
</dbReference>
<dbReference type="AlphaFoldDB" id="A0A0D1VDV4"/>
<dbReference type="PANTHER" id="PTHR21343">
    <property type="entry name" value="DETHIOBIOTIN SYNTHETASE"/>
    <property type="match status" value="1"/>
</dbReference>
<dbReference type="Pfam" id="PF07685">
    <property type="entry name" value="GATase_3"/>
    <property type="match status" value="1"/>
</dbReference>
<dbReference type="InterPro" id="IPR004459">
    <property type="entry name" value="CobQ_synth"/>
</dbReference>
<dbReference type="GO" id="GO:0015420">
    <property type="term" value="F:ABC-type vitamin B12 transporter activity"/>
    <property type="evidence" value="ECO:0007669"/>
    <property type="project" value="UniProtKB-UniRule"/>
</dbReference>
<dbReference type="PANTHER" id="PTHR21343:SF1">
    <property type="entry name" value="COBYRIC ACID SYNTHASE"/>
    <property type="match status" value="1"/>
</dbReference>
<evidence type="ECO:0000313" key="8">
    <source>
        <dbReference type="EMBL" id="SDI89404.1"/>
    </source>
</evidence>
<dbReference type="Proteomes" id="UP000182836">
    <property type="component" value="Unassembled WGS sequence"/>
</dbReference>
<dbReference type="InterPro" id="IPR027417">
    <property type="entry name" value="P-loop_NTPase"/>
</dbReference>
<feature type="active site" description="Nucleophile" evidence="4">
    <location>
        <position position="334"/>
    </location>
</feature>
<comment type="similarity">
    <text evidence="4">Belongs to the CobB/CobQ family. CobQ subfamily.</text>
</comment>
<evidence type="ECO:0000256" key="2">
    <source>
        <dbReference type="ARBA" id="ARBA00022573"/>
    </source>
</evidence>
<dbReference type="Pfam" id="PF01656">
    <property type="entry name" value="CbiA"/>
    <property type="match status" value="1"/>
</dbReference>
<evidence type="ECO:0000256" key="3">
    <source>
        <dbReference type="ARBA" id="ARBA00022962"/>
    </source>
</evidence>
<accession>A0A0D1VDV4</accession>
<dbReference type="SUPFAM" id="SSF52317">
    <property type="entry name" value="Class I glutamine amidotransferase-like"/>
    <property type="match status" value="1"/>
</dbReference>